<dbReference type="KEGG" id="vcx:VAA049_2121"/>
<comment type="caution">
    <text evidence="2">The sequence shown here is derived from an EMBL/GenBank/DDBJ whole genome shotgun (WGS) entry which is preliminary data.</text>
</comment>
<dbReference type="Proteomes" id="UP000323583">
    <property type="component" value="Unassembled WGS sequence"/>
</dbReference>
<dbReference type="RefSeq" id="WP_000380451.1">
    <property type="nucleotide sequence ID" value="NZ_AP024968.1"/>
</dbReference>
<dbReference type="GeneID" id="69721548"/>
<evidence type="ECO:0000313" key="1">
    <source>
        <dbReference type="EMBL" id="KAA1256548.1"/>
    </source>
</evidence>
<dbReference type="Proteomes" id="UP000294145">
    <property type="component" value="Unassembled WGS sequence"/>
</dbReference>
<dbReference type="AlphaFoldDB" id="A0A085T2Z8"/>
<evidence type="ECO:0000313" key="9">
    <source>
        <dbReference type="Proteomes" id="UP000323225"/>
    </source>
</evidence>
<organism evidence="2 6">
    <name type="scientific">Vibrio cholerae</name>
    <dbReference type="NCBI Taxonomy" id="666"/>
    <lineage>
        <taxon>Bacteria</taxon>
        <taxon>Pseudomonadati</taxon>
        <taxon>Pseudomonadota</taxon>
        <taxon>Gammaproteobacteria</taxon>
        <taxon>Vibrionales</taxon>
        <taxon>Vibrionaceae</taxon>
        <taxon>Vibrio</taxon>
    </lineage>
</organism>
<sequence>MDTLYKIESYSDEAVNTIAEFIRSKGGRCCVAGYAVITNHPFRESEAWRLLPLVGKVTDSLSDWDITQFEELVSEVTH</sequence>
<evidence type="ECO:0000313" key="7">
    <source>
        <dbReference type="Proteomes" id="UP000294145"/>
    </source>
</evidence>
<reference evidence="5 10" key="3">
    <citation type="submission" date="2019-06" db="EMBL/GenBank/DDBJ databases">
        <title>Vibrio cholerae phylogeny based on whole-genome sequencing reveals genetic diversity and population strucutre.</title>
        <authorList>
            <person name="Zhiqiu Y."/>
            <person name="Bin L."/>
            <person name="Lingyan J."/>
        </authorList>
    </citation>
    <scope>NUCLEOTIDE SEQUENCE [LARGE SCALE GENOMIC DNA]</scope>
    <source>
        <strain evidence="5 10">N2768</strain>
    </source>
</reference>
<evidence type="ECO:0000313" key="4">
    <source>
        <dbReference type="EMBL" id="TQP14535.1"/>
    </source>
</evidence>
<dbReference type="EMBL" id="SISP01000046">
    <property type="protein sequence ID" value="TBM37487.1"/>
    <property type="molecule type" value="Genomic_DNA"/>
</dbReference>
<evidence type="ECO:0000313" key="3">
    <source>
        <dbReference type="EMBL" id="TBM37487.1"/>
    </source>
</evidence>
<dbReference type="EMBL" id="VSGZ01000035">
    <property type="protein sequence ID" value="TXY92185.1"/>
    <property type="molecule type" value="Genomic_DNA"/>
</dbReference>
<dbReference type="EMBL" id="VIOS01000025">
    <property type="protein sequence ID" value="TQP14535.1"/>
    <property type="molecule type" value="Genomic_DNA"/>
</dbReference>
<accession>A0A085T2Z8</accession>
<evidence type="ECO:0000313" key="10">
    <source>
        <dbReference type="Proteomes" id="UP000323583"/>
    </source>
</evidence>
<dbReference type="KEGG" id="vcz:VAB027_322"/>
<evidence type="ECO:0000313" key="8">
    <source>
        <dbReference type="Proteomes" id="UP000319979"/>
    </source>
</evidence>
<dbReference type="Proteomes" id="UP000323225">
    <property type="component" value="Unassembled WGS sequence"/>
</dbReference>
<evidence type="ECO:0000313" key="6">
    <source>
        <dbReference type="Proteomes" id="UP000266701"/>
    </source>
</evidence>
<reference evidence="2 6" key="1">
    <citation type="journal article" date="2017" name="Emerg. Infect. Dis.">
        <title>Carbapenemase VCC-1-Producing Vibrio cholerae in Coastal Waters of Germany.</title>
        <authorList>
            <person name="Hammerl J.A."/>
            <person name="Jackel C."/>
            <person name="Bortolaia V."/>
            <person name="Schwartz K."/>
            <person name="Bier N."/>
            <person name="Hendriksen R.S."/>
            <person name="Guerra B."/>
            <person name="Strauch E."/>
        </authorList>
    </citation>
    <scope>NUCLEOTIDE SEQUENCE [LARGE SCALE GENOMIC DNA]</scope>
    <source>
        <strain evidence="2 6">VN-2825</strain>
    </source>
</reference>
<dbReference type="EMBL" id="VUAA01000001">
    <property type="protein sequence ID" value="KAA1256548.1"/>
    <property type="molecule type" value="Genomic_DNA"/>
</dbReference>
<dbReference type="Proteomes" id="UP000319979">
    <property type="component" value="Unassembled WGS sequence"/>
</dbReference>
<reference evidence="1 9" key="5">
    <citation type="submission" date="2019-09" db="EMBL/GenBank/DDBJ databases">
        <authorList>
            <person name="Kritzky A."/>
            <person name="Schelkanova E.Y."/>
            <person name="Alkhova Z.V."/>
            <person name="Smirnova N.I."/>
        </authorList>
    </citation>
    <scope>NUCLEOTIDE SEQUENCE [LARGE SCALE GENOMIC DNA]</scope>
    <source>
        <strain evidence="1 9">M1526</strain>
    </source>
</reference>
<reference evidence="3 7" key="2">
    <citation type="submission" date="2019-02" db="EMBL/GenBank/DDBJ databases">
        <title>Genomic plasticity associated with the antimicrobial resistance in Vibrio cholerae.</title>
        <authorList>
            <person name="Verma J."/>
            <person name="Bag S."/>
            <person name="Saha B."/>
            <person name="Kumar P."/>
            <person name="Ghosh T.S."/>
            <person name="Dayal M."/>
            <person name="Senapati T."/>
            <person name="Mehra S."/>
            <person name="Dey P."/>
            <person name="Desigamani A."/>
            <person name="Kumar D."/>
            <person name="Rana P."/>
            <person name="Kumar B."/>
            <person name="Maiti T.K."/>
            <person name="Sharma N.C."/>
            <person name="Bhadra R.K."/>
            <person name="Mutreja A."/>
            <person name="Nair G.B."/>
            <person name="Ramamurthy T."/>
            <person name="Das B."/>
        </authorList>
    </citation>
    <scope>NUCLEOTIDE SEQUENCE [LARGE SCALE GENOMIC DNA]</scope>
    <source>
        <strain evidence="3 7">IDH06781</strain>
    </source>
</reference>
<evidence type="ECO:0000313" key="5">
    <source>
        <dbReference type="EMBL" id="TXY92185.1"/>
    </source>
</evidence>
<reference evidence="4 8" key="4">
    <citation type="submission" date="2019-07" db="EMBL/GenBank/DDBJ databases">
        <title>Phenotypic and genotypic antimicrobial resistance traits of Vibrio cholerae non-O1/non-O139 isolated from a large Austrian lake frequently associated with cases of infection.</title>
        <authorList>
            <person name="Lepuschitz S."/>
            <person name="Baron S."/>
            <person name="Larvor E."/>
            <person name="Granier S."/>
            <person name="Pretzer C."/>
            <person name="Mach R.L."/>
            <person name="Farnleitner A.H."/>
            <person name="Ruppitsch W."/>
            <person name="Pleininger S."/>
            <person name="Indra A."/>
            <person name="Kirschner A.K.T."/>
        </authorList>
    </citation>
    <scope>NUCLEOTIDE SEQUENCE [LARGE SCALE GENOMIC DNA]</scope>
    <source>
        <strain evidence="4 8">A12JL36W90</strain>
    </source>
</reference>
<proteinExistence type="predicted"/>
<evidence type="ECO:0000313" key="2">
    <source>
        <dbReference type="EMBL" id="RGP91364.1"/>
    </source>
</evidence>
<protein>
    <submittedName>
        <fullName evidence="2">Uncharacterized protein</fullName>
    </submittedName>
</protein>
<dbReference type="EMBL" id="MCBA01000006">
    <property type="protein sequence ID" value="RGP91364.1"/>
    <property type="molecule type" value="Genomic_DNA"/>
</dbReference>
<dbReference type="Proteomes" id="UP000266701">
    <property type="component" value="Unassembled WGS sequence"/>
</dbReference>
<name>A0A085T2Z8_VIBCL</name>
<gene>
    <name evidence="2" type="ORF">BC353_18585</name>
    <name evidence="3" type="ORF">EYB64_18790</name>
    <name evidence="1" type="ORF">F0M16_00785</name>
    <name evidence="4" type="ORF">FLM02_08895</name>
    <name evidence="5" type="ORF">FXE67_09345</name>
</gene>